<name>A0A0E2HDZ0_9FIRM</name>
<evidence type="ECO:0000313" key="3">
    <source>
        <dbReference type="Proteomes" id="UP000013085"/>
    </source>
</evidence>
<evidence type="ECO:0000259" key="1">
    <source>
        <dbReference type="Pfam" id="PF05685"/>
    </source>
</evidence>
<dbReference type="PANTHER" id="PTHR34107">
    <property type="entry name" value="SLL0198 PROTEIN-RELATED"/>
    <property type="match status" value="1"/>
</dbReference>
<accession>A0A0E2HDZ0</accession>
<dbReference type="Pfam" id="PF05685">
    <property type="entry name" value="Uma2"/>
    <property type="match status" value="1"/>
</dbReference>
<feature type="domain" description="Putative restriction endonuclease" evidence="1">
    <location>
        <begin position="14"/>
        <end position="178"/>
    </location>
</feature>
<dbReference type="SUPFAM" id="SSF52980">
    <property type="entry name" value="Restriction endonuclease-like"/>
    <property type="match status" value="1"/>
</dbReference>
<dbReference type="HOGENOM" id="CLU_076312_0_2_9"/>
<dbReference type="CDD" id="cd06260">
    <property type="entry name" value="DUF820-like"/>
    <property type="match status" value="1"/>
</dbReference>
<dbReference type="InterPro" id="IPR012296">
    <property type="entry name" value="Nuclease_put_TT1808"/>
</dbReference>
<organism evidence="2 3">
    <name type="scientific">[Clostridium] clostridioforme 90A8</name>
    <dbReference type="NCBI Taxonomy" id="999408"/>
    <lineage>
        <taxon>Bacteria</taxon>
        <taxon>Bacillati</taxon>
        <taxon>Bacillota</taxon>
        <taxon>Clostridia</taxon>
        <taxon>Lachnospirales</taxon>
        <taxon>Lachnospiraceae</taxon>
        <taxon>Enterocloster</taxon>
    </lineage>
</organism>
<sequence>MPLLNRQYYTIADIYALPEGKRAELIEGEIFDMAPPSRKHQEIVAFFTKTIGNYIGKNKGNCKVYPAPFAVFLKTDDNSEDYENYVEPDISVICDSSKLNDKGCKGAPDWIVEIVSPSSRSMDYYLKLSLYQMNGVREYWIVDAERKIVIVYDFENLSPAALYRFDSTIKTHVFRDLEISFSSIVLD</sequence>
<proteinExistence type="predicted"/>
<gene>
    <name evidence="2" type="ORF">HMPREF1090_01019</name>
</gene>
<dbReference type="GeneID" id="57964605"/>
<dbReference type="Proteomes" id="UP000013085">
    <property type="component" value="Unassembled WGS sequence"/>
</dbReference>
<dbReference type="AlphaFoldDB" id="A0A0E2HDZ0"/>
<dbReference type="RefSeq" id="WP_002583998.1">
    <property type="nucleotide sequence ID" value="NZ_KB850998.1"/>
</dbReference>
<reference evidence="2 3" key="1">
    <citation type="submission" date="2013-01" db="EMBL/GenBank/DDBJ databases">
        <title>The Genome Sequence of Clostridium clostridioforme 90A8.</title>
        <authorList>
            <consortium name="The Broad Institute Genome Sequencing Platform"/>
            <person name="Earl A."/>
            <person name="Ward D."/>
            <person name="Feldgarden M."/>
            <person name="Gevers D."/>
            <person name="Courvalin P."/>
            <person name="Lambert T."/>
            <person name="Walker B."/>
            <person name="Young S.K."/>
            <person name="Zeng Q."/>
            <person name="Gargeya S."/>
            <person name="Fitzgerald M."/>
            <person name="Haas B."/>
            <person name="Abouelleil A."/>
            <person name="Alvarado L."/>
            <person name="Arachchi H.M."/>
            <person name="Berlin A.M."/>
            <person name="Chapman S.B."/>
            <person name="Dewar J."/>
            <person name="Goldberg J."/>
            <person name="Griggs A."/>
            <person name="Gujja S."/>
            <person name="Hansen M."/>
            <person name="Howarth C."/>
            <person name="Imamovic A."/>
            <person name="Larimer J."/>
            <person name="McCowan C."/>
            <person name="Murphy C."/>
            <person name="Neiman D."/>
            <person name="Pearson M."/>
            <person name="Priest M."/>
            <person name="Roberts A."/>
            <person name="Saif S."/>
            <person name="Shea T."/>
            <person name="Sisk P."/>
            <person name="Sykes S."/>
            <person name="Wortman J."/>
            <person name="Nusbaum C."/>
            <person name="Birren B."/>
        </authorList>
    </citation>
    <scope>NUCLEOTIDE SEQUENCE [LARGE SCALE GENOMIC DNA]</scope>
    <source>
        <strain evidence="2 3">90A8</strain>
    </source>
</reference>
<dbReference type="InterPro" id="IPR008538">
    <property type="entry name" value="Uma2"/>
</dbReference>
<evidence type="ECO:0000313" key="2">
    <source>
        <dbReference type="EMBL" id="ENZ18702.1"/>
    </source>
</evidence>
<dbReference type="InterPro" id="IPR011335">
    <property type="entry name" value="Restrct_endonuc-II-like"/>
</dbReference>
<comment type="caution">
    <text evidence="2">The sequence shown here is derived from an EMBL/GenBank/DDBJ whole genome shotgun (WGS) entry which is preliminary data.</text>
</comment>
<dbReference type="PATRIC" id="fig|999408.3.peg.1088"/>
<protein>
    <recommendedName>
        <fullName evidence="1">Putative restriction endonuclease domain-containing protein</fullName>
    </recommendedName>
</protein>
<dbReference type="EMBL" id="AGYR01000007">
    <property type="protein sequence ID" value="ENZ18702.1"/>
    <property type="molecule type" value="Genomic_DNA"/>
</dbReference>
<dbReference type="Gene3D" id="3.90.1570.10">
    <property type="entry name" value="tt1808, chain A"/>
    <property type="match status" value="1"/>
</dbReference>
<dbReference type="PANTHER" id="PTHR34107:SF4">
    <property type="entry name" value="SLL1222 PROTEIN"/>
    <property type="match status" value="1"/>
</dbReference>